<organism evidence="1">
    <name type="scientific">bioreactor metagenome</name>
    <dbReference type="NCBI Taxonomy" id="1076179"/>
    <lineage>
        <taxon>unclassified sequences</taxon>
        <taxon>metagenomes</taxon>
        <taxon>ecological metagenomes</taxon>
    </lineage>
</organism>
<name>A0A645H5K2_9ZZZZ</name>
<evidence type="ECO:0000313" key="1">
    <source>
        <dbReference type="EMBL" id="MPN33339.1"/>
    </source>
</evidence>
<comment type="caution">
    <text evidence="1">The sequence shown here is derived from an EMBL/GenBank/DDBJ whole genome shotgun (WGS) entry which is preliminary data.</text>
</comment>
<dbReference type="AlphaFoldDB" id="A0A645H5K2"/>
<gene>
    <name evidence="1" type="ORF">SDC9_180825</name>
</gene>
<evidence type="ECO:0008006" key="2">
    <source>
        <dbReference type="Google" id="ProtNLM"/>
    </source>
</evidence>
<reference evidence="1" key="1">
    <citation type="submission" date="2019-08" db="EMBL/GenBank/DDBJ databases">
        <authorList>
            <person name="Kucharzyk K."/>
            <person name="Murdoch R.W."/>
            <person name="Higgins S."/>
            <person name="Loffler F."/>
        </authorList>
    </citation>
    <scope>NUCLEOTIDE SEQUENCE</scope>
</reference>
<sequence>MNSTRHVYKTTHIRLKNISLSYKFQEELIKPLGLSTLNVFMIADNIGVWTPYDKSSRNSYRQSMSGYPMESTISVGCNLSF</sequence>
<dbReference type="EMBL" id="VSSQ01085791">
    <property type="protein sequence ID" value="MPN33339.1"/>
    <property type="molecule type" value="Genomic_DNA"/>
</dbReference>
<accession>A0A645H5K2</accession>
<protein>
    <recommendedName>
        <fullName evidence="2">TonB-dependent receptor-like beta-barrel domain-containing protein</fullName>
    </recommendedName>
</protein>
<proteinExistence type="predicted"/>